<dbReference type="AlphaFoldDB" id="A0A428P5Q4"/>
<accession>A0A428P5Q4</accession>
<sequence>MTSSIFHPFPRLPTELRLQIWEKACLPSRRQHFGLHYFTIGNDKKLVPVGWNKARRPKKHRPENQGNRSAYLWHAGLWAACRESRAVIIEHYQFNDWEELMGTAENEGESPRRVDTNSEMAVPPAMITVREGHDRWYFTVYPTRDIICVTPDGCELIFWSGERFSMLNSLPFATSDTLTLGVANLALEFDPSWNCGLPGNIFTLKEERSPRGFLARMLEDIVDGSCCPSLWIIDKNVRWSIASDRVICPVFYGYDGEYVEIQLSDTHPDPERRARGSPVAYFLRRLGKMGDEDLRERWGRSPLFPTRADALTERCIRLLARRDNQVAGDVDGSIRSLRPEMGIGSS</sequence>
<organism evidence="2 3">
    <name type="scientific">Fusarium duplospermum</name>
    <dbReference type="NCBI Taxonomy" id="1325734"/>
    <lineage>
        <taxon>Eukaryota</taxon>
        <taxon>Fungi</taxon>
        <taxon>Dikarya</taxon>
        <taxon>Ascomycota</taxon>
        <taxon>Pezizomycotina</taxon>
        <taxon>Sordariomycetes</taxon>
        <taxon>Hypocreomycetidae</taxon>
        <taxon>Hypocreales</taxon>
        <taxon>Nectriaceae</taxon>
        <taxon>Fusarium</taxon>
        <taxon>Fusarium solani species complex</taxon>
    </lineage>
</organism>
<dbReference type="EMBL" id="NKCI01000198">
    <property type="protein sequence ID" value="RSL48357.1"/>
    <property type="molecule type" value="Genomic_DNA"/>
</dbReference>
<dbReference type="Proteomes" id="UP000288168">
    <property type="component" value="Unassembled WGS sequence"/>
</dbReference>
<gene>
    <name evidence="2" type="ORF">CEP54_012959</name>
</gene>
<proteinExistence type="predicted"/>
<keyword evidence="3" id="KW-1185">Reference proteome</keyword>
<comment type="caution">
    <text evidence="2">The sequence shown here is derived from an EMBL/GenBank/DDBJ whole genome shotgun (WGS) entry which is preliminary data.</text>
</comment>
<name>A0A428P5Q4_9HYPO</name>
<evidence type="ECO:0000313" key="2">
    <source>
        <dbReference type="EMBL" id="RSL48357.1"/>
    </source>
</evidence>
<dbReference type="InterPro" id="IPR045518">
    <property type="entry name" value="2EXR"/>
</dbReference>
<dbReference type="PANTHER" id="PTHR35910:SF1">
    <property type="entry name" value="2EXR DOMAIN-CONTAINING PROTEIN"/>
    <property type="match status" value="1"/>
</dbReference>
<evidence type="ECO:0000259" key="1">
    <source>
        <dbReference type="Pfam" id="PF20150"/>
    </source>
</evidence>
<feature type="domain" description="2EXR" evidence="1">
    <location>
        <begin position="6"/>
        <end position="96"/>
    </location>
</feature>
<dbReference type="Pfam" id="PF20150">
    <property type="entry name" value="2EXR"/>
    <property type="match status" value="1"/>
</dbReference>
<dbReference type="PANTHER" id="PTHR35910">
    <property type="entry name" value="2EXR DOMAIN-CONTAINING PROTEIN"/>
    <property type="match status" value="1"/>
</dbReference>
<protein>
    <recommendedName>
        <fullName evidence="1">2EXR domain-containing protein</fullName>
    </recommendedName>
</protein>
<evidence type="ECO:0000313" key="3">
    <source>
        <dbReference type="Proteomes" id="UP000288168"/>
    </source>
</evidence>
<dbReference type="OrthoDB" id="3596450at2759"/>
<reference evidence="2 3" key="1">
    <citation type="submission" date="2017-06" db="EMBL/GenBank/DDBJ databases">
        <title>Comparative genomic analysis of Ambrosia Fusariam Clade fungi.</title>
        <authorList>
            <person name="Stajich J.E."/>
            <person name="Carrillo J."/>
            <person name="Kijimoto T."/>
            <person name="Eskalen A."/>
            <person name="O'Donnell K."/>
            <person name="Kasson M."/>
        </authorList>
    </citation>
    <scope>NUCLEOTIDE SEQUENCE [LARGE SCALE GENOMIC DNA]</scope>
    <source>
        <strain evidence="2 3">NRRL62584</strain>
    </source>
</reference>